<comment type="caution">
    <text evidence="6">The sequence shown here is derived from an EMBL/GenBank/DDBJ whole genome shotgun (WGS) entry which is preliminary data.</text>
</comment>
<keyword evidence="7" id="KW-1185">Reference proteome</keyword>
<dbReference type="SUPFAM" id="SSF51161">
    <property type="entry name" value="Trimeric LpxA-like enzymes"/>
    <property type="match status" value="1"/>
</dbReference>
<dbReference type="InterPro" id="IPR041561">
    <property type="entry name" value="PglD_N"/>
</dbReference>
<evidence type="ECO:0000256" key="3">
    <source>
        <dbReference type="PIRSR" id="PIRSR620019-1"/>
    </source>
</evidence>
<keyword evidence="1 6" id="KW-0808">Transferase</keyword>
<gene>
    <name evidence="6" type="ORF">GCM10017600_77690</name>
</gene>
<feature type="domain" description="PglD N-terminal" evidence="5">
    <location>
        <begin position="3"/>
        <end position="85"/>
    </location>
</feature>
<reference evidence="6" key="2">
    <citation type="submission" date="2023-01" db="EMBL/GenBank/DDBJ databases">
        <authorList>
            <person name="Sun Q."/>
            <person name="Evtushenko L."/>
        </authorList>
    </citation>
    <scope>NUCLEOTIDE SEQUENCE</scope>
    <source>
        <strain evidence="6">VKM Ac-2007</strain>
    </source>
</reference>
<dbReference type="PROSITE" id="PS00101">
    <property type="entry name" value="HEXAPEP_TRANSFERASES"/>
    <property type="match status" value="1"/>
</dbReference>
<feature type="active site" description="Proton acceptor" evidence="3">
    <location>
        <position position="142"/>
    </location>
</feature>
<keyword evidence="2" id="KW-0677">Repeat</keyword>
<feature type="site" description="Increases basicity of active site His" evidence="3">
    <location>
        <position position="143"/>
    </location>
</feature>
<dbReference type="GO" id="GO:0016740">
    <property type="term" value="F:transferase activity"/>
    <property type="evidence" value="ECO:0007669"/>
    <property type="project" value="UniProtKB-KW"/>
</dbReference>
<proteinExistence type="predicted"/>
<sequence>MRDLLIVGSGGFSRETAELVRAINDAGPAWRLLGFLDDDPAKRGTPVQGLPVLGPAEAVHDHPAAQVVVGIGSPRDNTARERVTGRLGLPPERYATLVHPTAVVSRSSTLGPGTVVGALTVLTASVTVGAHVAISPHVVLTHDDVVEDFVTFAAGVRVAGAVRIGACAYVGAGALIREGLTVGARSLVGMGAGVVKDVPPGEVWAGTPARFLRAN</sequence>
<dbReference type="InterPro" id="IPR050179">
    <property type="entry name" value="Trans_hexapeptide_repeat"/>
</dbReference>
<dbReference type="InterPro" id="IPR018357">
    <property type="entry name" value="Hexapep_transf_CS"/>
</dbReference>
<dbReference type="Gene3D" id="2.160.10.10">
    <property type="entry name" value="Hexapeptide repeat proteins"/>
    <property type="match status" value="1"/>
</dbReference>
<dbReference type="RefSeq" id="WP_271222598.1">
    <property type="nucleotide sequence ID" value="NZ_BAAAVD010000033.1"/>
</dbReference>
<dbReference type="PANTHER" id="PTHR43300">
    <property type="entry name" value="ACETYLTRANSFERASE"/>
    <property type="match status" value="1"/>
</dbReference>
<protein>
    <submittedName>
        <fullName evidence="6">Transferase</fullName>
    </submittedName>
</protein>
<name>A0A9W6I961_9ACTN</name>
<dbReference type="Pfam" id="PF17836">
    <property type="entry name" value="PglD_N"/>
    <property type="match status" value="1"/>
</dbReference>
<dbReference type="Gene3D" id="3.40.50.20">
    <property type="match status" value="1"/>
</dbReference>
<dbReference type="InterPro" id="IPR011004">
    <property type="entry name" value="Trimer_LpxA-like_sf"/>
</dbReference>
<dbReference type="PANTHER" id="PTHR43300:SF7">
    <property type="entry name" value="UDP-N-ACETYLBACILLOSAMINE N-ACETYLTRANSFERASE"/>
    <property type="match status" value="1"/>
</dbReference>
<dbReference type="AlphaFoldDB" id="A0A9W6I961"/>
<dbReference type="EMBL" id="BSEV01000031">
    <property type="protein sequence ID" value="GLK14357.1"/>
    <property type="molecule type" value="Genomic_DNA"/>
</dbReference>
<evidence type="ECO:0000256" key="2">
    <source>
        <dbReference type="ARBA" id="ARBA00022737"/>
    </source>
</evidence>
<evidence type="ECO:0000256" key="4">
    <source>
        <dbReference type="PIRSR" id="PIRSR620019-2"/>
    </source>
</evidence>
<dbReference type="InterPro" id="IPR020019">
    <property type="entry name" value="AcTrfase_PglD-like"/>
</dbReference>
<accession>A0A9W6I961</accession>
<feature type="binding site" evidence="4">
    <location>
        <position position="72"/>
    </location>
    <ligand>
        <name>substrate</name>
    </ligand>
</feature>
<evidence type="ECO:0000259" key="5">
    <source>
        <dbReference type="Pfam" id="PF17836"/>
    </source>
</evidence>
<evidence type="ECO:0000313" key="7">
    <source>
        <dbReference type="Proteomes" id="UP001143474"/>
    </source>
</evidence>
<dbReference type="CDD" id="cd03360">
    <property type="entry name" value="LbH_AT_putative"/>
    <property type="match status" value="1"/>
</dbReference>
<dbReference type="NCBIfam" id="TIGR03570">
    <property type="entry name" value="NeuD_NnaD"/>
    <property type="match status" value="1"/>
</dbReference>
<reference evidence="6" key="1">
    <citation type="journal article" date="2014" name="Int. J. Syst. Evol. Microbiol.">
        <title>Complete genome sequence of Corynebacterium casei LMG S-19264T (=DSM 44701T), isolated from a smear-ripened cheese.</title>
        <authorList>
            <consortium name="US DOE Joint Genome Institute (JGI-PGF)"/>
            <person name="Walter F."/>
            <person name="Albersmeier A."/>
            <person name="Kalinowski J."/>
            <person name="Ruckert C."/>
        </authorList>
    </citation>
    <scope>NUCLEOTIDE SEQUENCE</scope>
    <source>
        <strain evidence="6">VKM Ac-2007</strain>
    </source>
</reference>
<evidence type="ECO:0000313" key="6">
    <source>
        <dbReference type="EMBL" id="GLK14357.1"/>
    </source>
</evidence>
<evidence type="ECO:0000256" key="1">
    <source>
        <dbReference type="ARBA" id="ARBA00022679"/>
    </source>
</evidence>
<dbReference type="Proteomes" id="UP001143474">
    <property type="component" value="Unassembled WGS sequence"/>
</dbReference>
<organism evidence="6 7">
    <name type="scientific">Streptosporangium carneum</name>
    <dbReference type="NCBI Taxonomy" id="47481"/>
    <lineage>
        <taxon>Bacteria</taxon>
        <taxon>Bacillati</taxon>
        <taxon>Actinomycetota</taxon>
        <taxon>Actinomycetes</taxon>
        <taxon>Streptosporangiales</taxon>
        <taxon>Streptosporangiaceae</taxon>
        <taxon>Streptosporangium</taxon>
    </lineage>
</organism>